<comment type="caution">
    <text evidence="2">The sequence shown here is derived from an EMBL/GenBank/DDBJ whole genome shotgun (WGS) entry which is preliminary data.</text>
</comment>
<dbReference type="Proteomes" id="UP000193010">
    <property type="component" value="Unassembled WGS sequence"/>
</dbReference>
<dbReference type="AlphaFoldDB" id="A0A1X1UBU7"/>
<protein>
    <submittedName>
        <fullName evidence="2">Uncharacterized protein</fullName>
    </submittedName>
</protein>
<evidence type="ECO:0000313" key="3">
    <source>
        <dbReference type="Proteomes" id="UP000193010"/>
    </source>
</evidence>
<gene>
    <name evidence="2" type="ORF">AWC05_16840</name>
</gene>
<feature type="region of interest" description="Disordered" evidence="1">
    <location>
        <begin position="27"/>
        <end position="46"/>
    </location>
</feature>
<evidence type="ECO:0000256" key="1">
    <source>
        <dbReference type="SAM" id="MobiDB-lite"/>
    </source>
</evidence>
<organism evidence="2 3">
    <name type="scientific">Mycobacterium florentinum</name>
    <dbReference type="NCBI Taxonomy" id="292462"/>
    <lineage>
        <taxon>Bacteria</taxon>
        <taxon>Bacillati</taxon>
        <taxon>Actinomycetota</taxon>
        <taxon>Actinomycetes</taxon>
        <taxon>Mycobacteriales</taxon>
        <taxon>Mycobacteriaceae</taxon>
        <taxon>Mycobacterium</taxon>
        <taxon>Mycobacterium simiae complex</taxon>
    </lineage>
</organism>
<evidence type="ECO:0000313" key="2">
    <source>
        <dbReference type="EMBL" id="ORV54284.1"/>
    </source>
</evidence>
<proteinExistence type="predicted"/>
<sequence>MSNRGLMTMDLTCPEGHVAGQLIRGAGQPATEIQLPDGAPEEWPRGGDRMYTYLTCPGCNRRIYGSTEAIQERALWLSESDSESQGRHSLRYLEDSLT</sequence>
<feature type="region of interest" description="Disordered" evidence="1">
    <location>
        <begin position="78"/>
        <end position="98"/>
    </location>
</feature>
<dbReference type="EMBL" id="LQOV01000008">
    <property type="protein sequence ID" value="ORV54284.1"/>
    <property type="molecule type" value="Genomic_DNA"/>
</dbReference>
<name>A0A1X1UBU7_MYCFL</name>
<keyword evidence="3" id="KW-1185">Reference proteome</keyword>
<reference evidence="2 3" key="1">
    <citation type="submission" date="2016-01" db="EMBL/GenBank/DDBJ databases">
        <title>The new phylogeny of the genus Mycobacterium.</title>
        <authorList>
            <person name="Tarcisio F."/>
            <person name="Conor M."/>
            <person name="Antonella G."/>
            <person name="Elisabetta G."/>
            <person name="Giulia F.S."/>
            <person name="Sara T."/>
            <person name="Anna F."/>
            <person name="Clotilde B."/>
            <person name="Roberto B."/>
            <person name="Veronica D.S."/>
            <person name="Fabio R."/>
            <person name="Monica P."/>
            <person name="Olivier J."/>
            <person name="Enrico T."/>
            <person name="Nicola S."/>
        </authorList>
    </citation>
    <scope>NUCLEOTIDE SEQUENCE [LARGE SCALE GENOMIC DNA]</scope>
    <source>
        <strain evidence="2 3">DSM 44852</strain>
    </source>
</reference>
<accession>A0A1X1UBU7</accession>
<dbReference type="STRING" id="292462.AWC05_16840"/>